<dbReference type="RefSeq" id="XP_011645190.1">
    <property type="nucleotide sequence ID" value="XM_011646888.2"/>
</dbReference>
<gene>
    <name evidence="3" type="primary">LOC105432199</name>
</gene>
<reference evidence="3" key="1">
    <citation type="submission" date="2025-08" db="UniProtKB">
        <authorList>
            <consortium name="RefSeq"/>
        </authorList>
    </citation>
    <scope>IDENTIFICATION</scope>
</reference>
<keyword evidence="2" id="KW-1185">Reference proteome</keyword>
<evidence type="ECO:0000256" key="1">
    <source>
        <dbReference type="SAM" id="MobiDB-lite"/>
    </source>
</evidence>
<dbReference type="OrthoDB" id="10293655at2759"/>
<accession>A0A6I9XHZ1</accession>
<name>A0A6I9XHZ1_9HYME</name>
<dbReference type="AlphaFoldDB" id="A0A6I9XHZ1"/>
<evidence type="ECO:0000313" key="2">
    <source>
        <dbReference type="Proteomes" id="UP000504615"/>
    </source>
</evidence>
<organism evidence="2 3">
    <name type="scientific">Pogonomyrmex barbatus</name>
    <name type="common">red harvester ant</name>
    <dbReference type="NCBI Taxonomy" id="144034"/>
    <lineage>
        <taxon>Eukaryota</taxon>
        <taxon>Metazoa</taxon>
        <taxon>Ecdysozoa</taxon>
        <taxon>Arthropoda</taxon>
        <taxon>Hexapoda</taxon>
        <taxon>Insecta</taxon>
        <taxon>Pterygota</taxon>
        <taxon>Neoptera</taxon>
        <taxon>Endopterygota</taxon>
        <taxon>Hymenoptera</taxon>
        <taxon>Apocrita</taxon>
        <taxon>Aculeata</taxon>
        <taxon>Formicoidea</taxon>
        <taxon>Formicidae</taxon>
        <taxon>Myrmicinae</taxon>
        <taxon>Pogonomyrmex</taxon>
    </lineage>
</organism>
<feature type="compositionally biased region" description="Basic and acidic residues" evidence="1">
    <location>
        <begin position="66"/>
        <end position="95"/>
    </location>
</feature>
<feature type="region of interest" description="Disordered" evidence="1">
    <location>
        <begin position="66"/>
        <end position="102"/>
    </location>
</feature>
<dbReference type="Proteomes" id="UP000504615">
    <property type="component" value="Unplaced"/>
</dbReference>
<sequence>MHGVRSVKGKAKSAEQFRLECVYADASLFFLLSHSRIFVLSCWYSHSYYFSSVLVTIGTPETKESFERGKDKSREWLRGRNGEQKEGDTERERRKTTGRHGWQGEKGSHIDLVCTFVTLSQDITSYVKGSLANITIKQLQYDTALLFNGI</sequence>
<proteinExistence type="predicted"/>
<protein>
    <submittedName>
        <fullName evidence="3">Uncharacterized protein LOC105432199</fullName>
    </submittedName>
</protein>
<dbReference type="KEGG" id="pbar:105432199"/>
<dbReference type="GeneID" id="105432199"/>
<evidence type="ECO:0000313" key="3">
    <source>
        <dbReference type="RefSeq" id="XP_011645190.1"/>
    </source>
</evidence>